<gene>
    <name evidence="2" type="ORF">FWK35_00024312</name>
</gene>
<keyword evidence="2" id="KW-0695">RNA-directed DNA polymerase</keyword>
<organism evidence="2 3">
    <name type="scientific">Aphis craccivora</name>
    <name type="common">Cowpea aphid</name>
    <dbReference type="NCBI Taxonomy" id="307492"/>
    <lineage>
        <taxon>Eukaryota</taxon>
        <taxon>Metazoa</taxon>
        <taxon>Ecdysozoa</taxon>
        <taxon>Arthropoda</taxon>
        <taxon>Hexapoda</taxon>
        <taxon>Insecta</taxon>
        <taxon>Pterygota</taxon>
        <taxon>Neoptera</taxon>
        <taxon>Paraneoptera</taxon>
        <taxon>Hemiptera</taxon>
        <taxon>Sternorrhyncha</taxon>
        <taxon>Aphidomorpha</taxon>
        <taxon>Aphidoidea</taxon>
        <taxon>Aphididae</taxon>
        <taxon>Aphidini</taxon>
        <taxon>Aphis</taxon>
        <taxon>Aphis</taxon>
    </lineage>
</organism>
<dbReference type="InterPro" id="IPR005135">
    <property type="entry name" value="Endo/exonuclease/phosphatase"/>
</dbReference>
<reference evidence="2 3" key="1">
    <citation type="submission" date="2019-08" db="EMBL/GenBank/DDBJ databases">
        <title>Whole genome of Aphis craccivora.</title>
        <authorList>
            <person name="Voronova N.V."/>
            <person name="Shulinski R.S."/>
            <person name="Bandarenka Y.V."/>
            <person name="Zhorov D.G."/>
            <person name="Warner D."/>
        </authorList>
    </citation>
    <scope>NUCLEOTIDE SEQUENCE [LARGE SCALE GENOMIC DNA]</scope>
    <source>
        <strain evidence="2">180601</strain>
        <tissue evidence="2">Whole Body</tissue>
    </source>
</reference>
<dbReference type="Gene3D" id="3.60.10.10">
    <property type="entry name" value="Endonuclease/exonuclease/phosphatase"/>
    <property type="match status" value="1"/>
</dbReference>
<dbReference type="Proteomes" id="UP000478052">
    <property type="component" value="Unassembled WGS sequence"/>
</dbReference>
<keyword evidence="2" id="KW-0808">Transferase</keyword>
<dbReference type="GO" id="GO:0003964">
    <property type="term" value="F:RNA-directed DNA polymerase activity"/>
    <property type="evidence" value="ECO:0007669"/>
    <property type="project" value="UniProtKB-KW"/>
</dbReference>
<dbReference type="AlphaFoldDB" id="A0A6G0Y076"/>
<feature type="non-terminal residue" evidence="2">
    <location>
        <position position="175"/>
    </location>
</feature>
<dbReference type="OrthoDB" id="6776929at2759"/>
<dbReference type="InterPro" id="IPR036691">
    <property type="entry name" value="Endo/exonu/phosph_ase_sf"/>
</dbReference>
<dbReference type="PANTHER" id="PTHR33273:SF4">
    <property type="entry name" value="ENDONUCLEASE_EXONUCLEASE_PHOSPHATASE DOMAIN-CONTAINING PROTEIN"/>
    <property type="match status" value="1"/>
</dbReference>
<evidence type="ECO:0000313" key="3">
    <source>
        <dbReference type="Proteomes" id="UP000478052"/>
    </source>
</evidence>
<keyword evidence="3" id="KW-1185">Reference proteome</keyword>
<name>A0A6G0Y076_APHCR</name>
<sequence>MNVHNINIIQWNLNGFWKKRSELEIIIRDFMPNILCLQETNFKGNQTPHFKNFRCYNKNRDDCRRASGGVAILIETSIPSEEVPIVTNLEAVAASFLTHNTITICNIYIPNHTDLILEEIDNIIKQLPTPFILTGDFNCHSELWGSEKTDDRGKIIEKILDDDRLVILNNGDPTR</sequence>
<dbReference type="EMBL" id="VUJU01007067">
    <property type="protein sequence ID" value="KAF0746811.1"/>
    <property type="molecule type" value="Genomic_DNA"/>
</dbReference>
<dbReference type="PANTHER" id="PTHR33273">
    <property type="entry name" value="DOMAIN-CONTAINING PROTEIN, PUTATIVE-RELATED"/>
    <property type="match status" value="1"/>
</dbReference>
<protein>
    <submittedName>
        <fullName evidence="2">Reverse transcriptase domain-containing protein</fullName>
    </submittedName>
</protein>
<feature type="domain" description="Endonuclease/exonuclease/phosphatase" evidence="1">
    <location>
        <begin position="102"/>
        <end position="172"/>
    </location>
</feature>
<dbReference type="SUPFAM" id="SSF56219">
    <property type="entry name" value="DNase I-like"/>
    <property type="match status" value="1"/>
</dbReference>
<evidence type="ECO:0000313" key="2">
    <source>
        <dbReference type="EMBL" id="KAF0746811.1"/>
    </source>
</evidence>
<evidence type="ECO:0000259" key="1">
    <source>
        <dbReference type="Pfam" id="PF14529"/>
    </source>
</evidence>
<accession>A0A6G0Y076</accession>
<dbReference type="Pfam" id="PF14529">
    <property type="entry name" value="Exo_endo_phos_2"/>
    <property type="match status" value="1"/>
</dbReference>
<keyword evidence="2" id="KW-0548">Nucleotidyltransferase</keyword>
<proteinExistence type="predicted"/>
<comment type="caution">
    <text evidence="2">The sequence shown here is derived from an EMBL/GenBank/DDBJ whole genome shotgun (WGS) entry which is preliminary data.</text>
</comment>